<keyword evidence="8" id="KW-0460">Magnesium</keyword>
<dbReference type="EC" id="6.3.2.17" evidence="3"/>
<evidence type="ECO:0000313" key="14">
    <source>
        <dbReference type="EMBL" id="KPL83274.1"/>
    </source>
</evidence>
<dbReference type="NCBIfam" id="TIGR01499">
    <property type="entry name" value="folC"/>
    <property type="match status" value="1"/>
</dbReference>
<dbReference type="SUPFAM" id="SSF53623">
    <property type="entry name" value="MurD-like peptide ligases, catalytic domain"/>
    <property type="match status" value="1"/>
</dbReference>
<feature type="domain" description="Mur ligase C-terminal" evidence="12">
    <location>
        <begin position="319"/>
        <end position="438"/>
    </location>
</feature>
<dbReference type="PROSITE" id="PS01012">
    <property type="entry name" value="FOLYLPOLYGLU_SYNT_2"/>
    <property type="match status" value="1"/>
</dbReference>
<comment type="caution">
    <text evidence="14">The sequence shown here is derived from an EMBL/GenBank/DDBJ whole genome shotgun (WGS) entry which is preliminary data.</text>
</comment>
<dbReference type="InterPro" id="IPR018109">
    <property type="entry name" value="Folylpolyglutamate_synth_CS"/>
</dbReference>
<dbReference type="RefSeq" id="WP_054521693.1">
    <property type="nucleotide sequence ID" value="NZ_LGKO01000004.1"/>
</dbReference>
<proteinExistence type="inferred from homology"/>
<protein>
    <recommendedName>
        <fullName evidence="3">tetrahydrofolate synthase</fullName>
        <ecNumber evidence="3">6.3.2.17</ecNumber>
    </recommendedName>
    <alternativeName>
        <fullName evidence="9">Tetrahydrofolylpolyglutamate synthase</fullName>
    </alternativeName>
</protein>
<dbReference type="InterPro" id="IPR036565">
    <property type="entry name" value="Mur-like_cat_sf"/>
</dbReference>
<evidence type="ECO:0000256" key="6">
    <source>
        <dbReference type="ARBA" id="ARBA00022741"/>
    </source>
</evidence>
<evidence type="ECO:0000256" key="11">
    <source>
        <dbReference type="PIRNR" id="PIRNR001563"/>
    </source>
</evidence>
<dbReference type="InterPro" id="IPR036615">
    <property type="entry name" value="Mur_ligase_C_dom_sf"/>
</dbReference>
<dbReference type="Pfam" id="PF02875">
    <property type="entry name" value="Mur_ligase_C"/>
    <property type="match status" value="1"/>
</dbReference>
<gene>
    <name evidence="14" type="ORF">SE15_08575</name>
</gene>
<evidence type="ECO:0000256" key="5">
    <source>
        <dbReference type="ARBA" id="ARBA00022723"/>
    </source>
</evidence>
<evidence type="ECO:0000256" key="4">
    <source>
        <dbReference type="ARBA" id="ARBA00022598"/>
    </source>
</evidence>
<dbReference type="InterPro" id="IPR001645">
    <property type="entry name" value="Folylpolyglutamate_synth"/>
</dbReference>
<dbReference type="PATRIC" id="fig|869279.4.peg.2446"/>
<keyword evidence="4 11" id="KW-0436">Ligase</keyword>
<evidence type="ECO:0000256" key="9">
    <source>
        <dbReference type="ARBA" id="ARBA00030592"/>
    </source>
</evidence>
<dbReference type="AlphaFoldDB" id="A0A0N8GQC0"/>
<sequence length="455" mass="51002">MSPLTYQQALDYLYSFVDYSLTRQLRYSPEKFDLGRMQAFLKLLGNPHLKYPTVHVAGTKGKGSTAAMIASILQAAGYRVGFYSSPHLEDFVERIQINQEPISHEVLAALVDEVRPAVARIERLTTFEITTAVAFLAFLRAGVDVAVVEVGLGGRLDATNLVQPEVSVITSISYDHMKVLGETLGQIAREKAGIIKPNTPVVVAPQRQEALTVIREVAEQQAAPWFRVGDDIRYRVASHSLDGQAFWVWKAADQPEVNRWLEGEVEDWRPLQFEIPLLGAHQVDNAATAFAAVEVLRTRGWEIPVEAIARGFQQVRWPGRFEILQREPYLVVDSAHNQDSALKLRLALEDYFPGRKVVLIFGASEDKDIEGMLRELLPKAQMVIATRSFHPRAIEPEALVELVHRLGYPARVVVPIEEALAYAMSRVDENSLVLATGSLFIAAAIRQTWRERFRV</sequence>
<dbReference type="PROSITE" id="PS01011">
    <property type="entry name" value="FOLYLPOLYGLU_SYNT_1"/>
    <property type="match status" value="1"/>
</dbReference>
<dbReference type="FunFam" id="3.40.1190.10:FF:000011">
    <property type="entry name" value="Folylpolyglutamate synthase/dihydrofolate synthase"/>
    <property type="match status" value="1"/>
</dbReference>
<comment type="similarity">
    <text evidence="2 11">Belongs to the folylpolyglutamate synthase family.</text>
</comment>
<keyword evidence="7 11" id="KW-0067">ATP-binding</keyword>
<dbReference type="GO" id="GO:0004326">
    <property type="term" value="F:tetrahydrofolylpolyglutamate synthase activity"/>
    <property type="evidence" value="ECO:0007669"/>
    <property type="project" value="UniProtKB-EC"/>
</dbReference>
<evidence type="ECO:0000256" key="7">
    <source>
        <dbReference type="ARBA" id="ARBA00022840"/>
    </source>
</evidence>
<reference evidence="14 15" key="1">
    <citation type="submission" date="2015-07" db="EMBL/GenBank/DDBJ databases">
        <title>Whole genome sequence of Thermanaerothrix daxensis DSM 23592.</title>
        <authorList>
            <person name="Hemp J."/>
            <person name="Ward L.M."/>
            <person name="Pace L.A."/>
            <person name="Fischer W.W."/>
        </authorList>
    </citation>
    <scope>NUCLEOTIDE SEQUENCE [LARGE SCALE GENOMIC DNA]</scope>
    <source>
        <strain evidence="14 15">GNS-1</strain>
    </source>
</reference>
<dbReference type="PANTHER" id="PTHR11136">
    <property type="entry name" value="FOLYLPOLYGLUTAMATE SYNTHASE-RELATED"/>
    <property type="match status" value="1"/>
</dbReference>
<evidence type="ECO:0000256" key="10">
    <source>
        <dbReference type="ARBA" id="ARBA00047493"/>
    </source>
</evidence>
<dbReference type="SUPFAM" id="SSF53244">
    <property type="entry name" value="MurD-like peptide ligases, peptide-binding domain"/>
    <property type="match status" value="1"/>
</dbReference>
<dbReference type="Gene3D" id="3.40.1190.10">
    <property type="entry name" value="Mur-like, catalytic domain"/>
    <property type="match status" value="1"/>
</dbReference>
<evidence type="ECO:0000313" key="15">
    <source>
        <dbReference type="Proteomes" id="UP000050544"/>
    </source>
</evidence>
<dbReference type="InterPro" id="IPR004101">
    <property type="entry name" value="Mur_ligase_C"/>
</dbReference>
<dbReference type="OrthoDB" id="9809356at2"/>
<accession>A0A0N8GQC0</accession>
<dbReference type="EMBL" id="LGKO01000004">
    <property type="protein sequence ID" value="KPL83274.1"/>
    <property type="molecule type" value="Genomic_DNA"/>
</dbReference>
<evidence type="ECO:0000256" key="1">
    <source>
        <dbReference type="ARBA" id="ARBA00001946"/>
    </source>
</evidence>
<evidence type="ECO:0000259" key="13">
    <source>
        <dbReference type="Pfam" id="PF08245"/>
    </source>
</evidence>
<dbReference type="STRING" id="869279.SE15_08575"/>
<dbReference type="GO" id="GO:0005524">
    <property type="term" value="F:ATP binding"/>
    <property type="evidence" value="ECO:0007669"/>
    <property type="project" value="UniProtKB-KW"/>
</dbReference>
<name>A0A0N8GQC0_9CHLR</name>
<dbReference type="Gene3D" id="3.90.190.20">
    <property type="entry name" value="Mur ligase, C-terminal domain"/>
    <property type="match status" value="1"/>
</dbReference>
<evidence type="ECO:0000256" key="2">
    <source>
        <dbReference type="ARBA" id="ARBA00008276"/>
    </source>
</evidence>
<comment type="catalytic activity">
    <reaction evidence="10">
        <text>(6S)-5,6,7,8-tetrahydrofolyl-(gamma-L-Glu)(n) + L-glutamate + ATP = (6S)-5,6,7,8-tetrahydrofolyl-(gamma-L-Glu)(n+1) + ADP + phosphate + H(+)</text>
        <dbReference type="Rhea" id="RHEA:10580"/>
        <dbReference type="Rhea" id="RHEA-COMP:14738"/>
        <dbReference type="Rhea" id="RHEA-COMP:14740"/>
        <dbReference type="ChEBI" id="CHEBI:15378"/>
        <dbReference type="ChEBI" id="CHEBI:29985"/>
        <dbReference type="ChEBI" id="CHEBI:30616"/>
        <dbReference type="ChEBI" id="CHEBI:43474"/>
        <dbReference type="ChEBI" id="CHEBI:141005"/>
        <dbReference type="ChEBI" id="CHEBI:456216"/>
        <dbReference type="EC" id="6.3.2.17"/>
    </reaction>
</comment>
<dbReference type="InterPro" id="IPR013221">
    <property type="entry name" value="Mur_ligase_cen"/>
</dbReference>
<dbReference type="Pfam" id="PF08245">
    <property type="entry name" value="Mur_ligase_M"/>
    <property type="match status" value="1"/>
</dbReference>
<dbReference type="PANTHER" id="PTHR11136:SF0">
    <property type="entry name" value="DIHYDROFOLATE SYNTHETASE-RELATED"/>
    <property type="match status" value="1"/>
</dbReference>
<keyword evidence="6 11" id="KW-0547">Nucleotide-binding</keyword>
<dbReference type="Proteomes" id="UP000050544">
    <property type="component" value="Unassembled WGS sequence"/>
</dbReference>
<dbReference type="PIRSF" id="PIRSF001563">
    <property type="entry name" value="Folylpolyglu_synth"/>
    <property type="match status" value="1"/>
</dbReference>
<evidence type="ECO:0000259" key="12">
    <source>
        <dbReference type="Pfam" id="PF02875"/>
    </source>
</evidence>
<evidence type="ECO:0000256" key="3">
    <source>
        <dbReference type="ARBA" id="ARBA00013025"/>
    </source>
</evidence>
<feature type="domain" description="Mur ligase central" evidence="13">
    <location>
        <begin position="56"/>
        <end position="293"/>
    </location>
</feature>
<keyword evidence="15" id="KW-1185">Reference proteome</keyword>
<dbReference type="GO" id="GO:0008841">
    <property type="term" value="F:dihydrofolate synthase activity"/>
    <property type="evidence" value="ECO:0007669"/>
    <property type="project" value="TreeGrafter"/>
</dbReference>
<dbReference type="GO" id="GO:0046872">
    <property type="term" value="F:metal ion binding"/>
    <property type="evidence" value="ECO:0007669"/>
    <property type="project" value="UniProtKB-KW"/>
</dbReference>
<comment type="cofactor">
    <cofactor evidence="1">
        <name>Mg(2+)</name>
        <dbReference type="ChEBI" id="CHEBI:18420"/>
    </cofactor>
</comment>
<organism evidence="14 15">
    <name type="scientific">Thermanaerothrix daxensis</name>
    <dbReference type="NCBI Taxonomy" id="869279"/>
    <lineage>
        <taxon>Bacteria</taxon>
        <taxon>Bacillati</taxon>
        <taxon>Chloroflexota</taxon>
        <taxon>Anaerolineae</taxon>
        <taxon>Anaerolineales</taxon>
        <taxon>Anaerolineaceae</taxon>
        <taxon>Thermanaerothrix</taxon>
    </lineage>
</organism>
<evidence type="ECO:0000256" key="8">
    <source>
        <dbReference type="ARBA" id="ARBA00022842"/>
    </source>
</evidence>
<dbReference type="GO" id="GO:0005737">
    <property type="term" value="C:cytoplasm"/>
    <property type="evidence" value="ECO:0007669"/>
    <property type="project" value="TreeGrafter"/>
</dbReference>
<keyword evidence="5" id="KW-0479">Metal-binding</keyword>